<dbReference type="Pfam" id="PF08882">
    <property type="entry name" value="Acetone_carb_G"/>
    <property type="match status" value="1"/>
</dbReference>
<dbReference type="eggNOG" id="COG4647">
    <property type="taxonomic scope" value="Bacteria"/>
</dbReference>
<sequence length="123" mass="14301">MERIRVTEYLDLDLGDESWYCHVCGYGFGSARGNYKEGCLIHERDPREVHRPIIEGEYTFAPDPEWVRIVEFYCPGCGTQIETEYLPPGHPITHDIEIDIDRLQQRIADGELTIKENRLVYNG</sequence>
<dbReference type="PhylomeDB" id="Q1AUX4"/>
<organism evidence="1 2">
    <name type="scientific">Rubrobacter xylanophilus (strain DSM 9941 / JCM 11954 / NBRC 16129 / PRD-1)</name>
    <dbReference type="NCBI Taxonomy" id="266117"/>
    <lineage>
        <taxon>Bacteria</taxon>
        <taxon>Bacillati</taxon>
        <taxon>Actinomycetota</taxon>
        <taxon>Rubrobacteria</taxon>
        <taxon>Rubrobacterales</taxon>
        <taxon>Rubrobacteraceae</taxon>
        <taxon>Rubrobacter</taxon>
    </lineage>
</organism>
<dbReference type="EMBL" id="CP000386">
    <property type="protein sequence ID" value="ABG04804.1"/>
    <property type="molecule type" value="Genomic_DNA"/>
</dbReference>
<dbReference type="Proteomes" id="UP000006637">
    <property type="component" value="Chromosome"/>
</dbReference>
<dbReference type="AlphaFoldDB" id="Q1AUX4"/>
<protein>
    <submittedName>
        <fullName evidence="1">Putative subunit of acetophenone carboxylase</fullName>
    </submittedName>
</protein>
<dbReference type="OrthoDB" id="8688459at2"/>
<dbReference type="HOGENOM" id="CLU_153790_0_0_11"/>
<dbReference type="InterPro" id="IPR016750">
    <property type="entry name" value="Aceto_COase_bsu/gsu"/>
</dbReference>
<gene>
    <name evidence="1" type="ordered locus">Rxyl_1849</name>
</gene>
<dbReference type="RefSeq" id="WP_011564820.1">
    <property type="nucleotide sequence ID" value="NC_008148.1"/>
</dbReference>
<accession>Q1AUX4</accession>
<dbReference type="PIRSF" id="PIRSF019217">
    <property type="entry name" value="Acetone_carboxlyase_gsu"/>
    <property type="match status" value="1"/>
</dbReference>
<evidence type="ECO:0000313" key="2">
    <source>
        <dbReference type="Proteomes" id="UP000006637"/>
    </source>
</evidence>
<keyword evidence="2" id="KW-1185">Reference proteome</keyword>
<evidence type="ECO:0000313" key="1">
    <source>
        <dbReference type="EMBL" id="ABG04804.1"/>
    </source>
</evidence>
<name>Q1AUX4_RUBXD</name>
<dbReference type="STRING" id="266117.Rxyl_1849"/>
<proteinExistence type="predicted"/>
<reference evidence="1 2" key="1">
    <citation type="submission" date="2006-06" db="EMBL/GenBank/DDBJ databases">
        <title>Complete sequence of Rubrobacter xylanophilus DSM 9941.</title>
        <authorList>
            <consortium name="US DOE Joint Genome Institute"/>
            <person name="Copeland A."/>
            <person name="Lucas S."/>
            <person name="Lapidus A."/>
            <person name="Barry K."/>
            <person name="Detter J.C."/>
            <person name="Glavina del Rio T."/>
            <person name="Hammon N."/>
            <person name="Israni S."/>
            <person name="Dalin E."/>
            <person name="Tice H."/>
            <person name="Pitluck S."/>
            <person name="Munk A.C."/>
            <person name="Brettin T."/>
            <person name="Bruce D."/>
            <person name="Han C."/>
            <person name="Tapia R."/>
            <person name="Gilna P."/>
            <person name="Schmutz J."/>
            <person name="Larimer F."/>
            <person name="Land M."/>
            <person name="Hauser L."/>
            <person name="Kyrpides N."/>
            <person name="Lykidis A."/>
            <person name="da Costa M.S."/>
            <person name="Rainey F.A."/>
            <person name="Empadinhas N."/>
            <person name="Jolivet E."/>
            <person name="Battista J.R."/>
            <person name="Richardson P."/>
        </authorList>
    </citation>
    <scope>NUCLEOTIDE SEQUENCE [LARGE SCALE GENOMIC DNA]</scope>
    <source>
        <strain evidence="2">DSM 9941 / NBRC 16129 / PRD-1</strain>
    </source>
</reference>
<dbReference type="KEGG" id="rxy:Rxyl_1849"/>